<evidence type="ECO:0000256" key="9">
    <source>
        <dbReference type="ARBA" id="ARBA00022679"/>
    </source>
</evidence>
<evidence type="ECO:0000256" key="4">
    <source>
        <dbReference type="ARBA" id="ARBA00011738"/>
    </source>
</evidence>
<comment type="subunit">
    <text evidence="4">Homodimer.</text>
</comment>
<evidence type="ECO:0000313" key="16">
    <source>
        <dbReference type="EMBL" id="MPN17219.1"/>
    </source>
</evidence>
<evidence type="ECO:0000256" key="11">
    <source>
        <dbReference type="ARBA" id="ARBA00022694"/>
    </source>
</evidence>
<evidence type="ECO:0000256" key="13">
    <source>
        <dbReference type="ARBA" id="ARBA00033392"/>
    </source>
</evidence>
<dbReference type="InterPro" id="IPR016009">
    <property type="entry name" value="tRNA_MeTrfase_TRMD/TRM10"/>
</dbReference>
<reference evidence="16" key="1">
    <citation type="submission" date="2019-08" db="EMBL/GenBank/DDBJ databases">
        <authorList>
            <person name="Kucharzyk K."/>
            <person name="Murdoch R.W."/>
            <person name="Higgins S."/>
            <person name="Loffler F."/>
        </authorList>
    </citation>
    <scope>NUCLEOTIDE SEQUENCE</scope>
</reference>
<dbReference type="Gene3D" id="1.10.1270.20">
    <property type="entry name" value="tRNA(m1g37)methyltransferase, domain 2"/>
    <property type="match status" value="1"/>
</dbReference>
<keyword evidence="11" id="KW-0819">tRNA processing</keyword>
<dbReference type="InterPro" id="IPR029026">
    <property type="entry name" value="tRNA_m1G_MTases_N"/>
</dbReference>
<keyword evidence="9 16" id="KW-0808">Transferase</keyword>
<evidence type="ECO:0000256" key="5">
    <source>
        <dbReference type="ARBA" id="ARBA00012807"/>
    </source>
</evidence>
<comment type="catalytic activity">
    <reaction evidence="14">
        <text>guanosine(37) in tRNA + S-adenosyl-L-methionine = N(1)-methylguanosine(37) in tRNA + S-adenosyl-L-homocysteine + H(+)</text>
        <dbReference type="Rhea" id="RHEA:36899"/>
        <dbReference type="Rhea" id="RHEA-COMP:10145"/>
        <dbReference type="Rhea" id="RHEA-COMP:10147"/>
        <dbReference type="ChEBI" id="CHEBI:15378"/>
        <dbReference type="ChEBI" id="CHEBI:57856"/>
        <dbReference type="ChEBI" id="CHEBI:59789"/>
        <dbReference type="ChEBI" id="CHEBI:73542"/>
        <dbReference type="ChEBI" id="CHEBI:74269"/>
        <dbReference type="EC" id="2.1.1.228"/>
    </reaction>
</comment>
<sequence>MARERHLVLVCGHYEGIDERVRELTQCEEISIGDYVLTSGNLAAMVVADAVARLLPGALGCDESSEDESFSNGLLEYPQYTRPPEFRGLKVPEVLHSGDHGAVALWRRHMAEALTLKLRPDLWRSAVFGRLAAVKNWKKSVKKWQIKQEALKNGNLEKGQSGIPQE</sequence>
<keyword evidence="8 16" id="KW-0489">Methyltransferase</keyword>
<evidence type="ECO:0000256" key="3">
    <source>
        <dbReference type="ARBA" id="ARBA00007630"/>
    </source>
</evidence>
<feature type="domain" description="tRNA methyltransferase TRMD/TRM10-type" evidence="15">
    <location>
        <begin position="2"/>
        <end position="124"/>
    </location>
</feature>
<dbReference type="GO" id="GO:0005829">
    <property type="term" value="C:cytosol"/>
    <property type="evidence" value="ECO:0007669"/>
    <property type="project" value="TreeGrafter"/>
</dbReference>
<evidence type="ECO:0000256" key="14">
    <source>
        <dbReference type="ARBA" id="ARBA00047783"/>
    </source>
</evidence>
<dbReference type="Gene3D" id="3.40.1280.10">
    <property type="match status" value="1"/>
</dbReference>
<evidence type="ECO:0000256" key="12">
    <source>
        <dbReference type="ARBA" id="ARBA00029736"/>
    </source>
</evidence>
<proteinExistence type="inferred from homology"/>
<dbReference type="GO" id="GO:0052906">
    <property type="term" value="F:tRNA (guanine(37)-N1)-methyltransferase activity"/>
    <property type="evidence" value="ECO:0007669"/>
    <property type="project" value="UniProtKB-EC"/>
</dbReference>
<evidence type="ECO:0000256" key="10">
    <source>
        <dbReference type="ARBA" id="ARBA00022691"/>
    </source>
</evidence>
<dbReference type="InterPro" id="IPR029028">
    <property type="entry name" value="Alpha/beta_knot_MTases"/>
</dbReference>
<dbReference type="InterPro" id="IPR002649">
    <property type="entry name" value="tRNA_m1G_MeTrfase_TrmD"/>
</dbReference>
<comment type="similarity">
    <text evidence="3">Belongs to the RNA methyltransferase TrmD family.</text>
</comment>
<keyword evidence="10" id="KW-0949">S-adenosyl-L-methionine</keyword>
<dbReference type="InterPro" id="IPR023148">
    <property type="entry name" value="tRNA_m1G_MeTrfase_C_sf"/>
</dbReference>
<dbReference type="EC" id="2.1.1.228" evidence="5"/>
<evidence type="ECO:0000256" key="8">
    <source>
        <dbReference type="ARBA" id="ARBA00022603"/>
    </source>
</evidence>
<dbReference type="AlphaFoldDB" id="A0A645FUM5"/>
<comment type="function">
    <text evidence="1">Specifically methylates guanosine-37 in various tRNAs.</text>
</comment>
<dbReference type="Pfam" id="PF01746">
    <property type="entry name" value="tRNA_m1G_MT"/>
    <property type="match status" value="1"/>
</dbReference>
<accession>A0A645FUM5</accession>
<gene>
    <name evidence="16" type="primary">trmD_44</name>
    <name evidence="16" type="ORF">SDC9_164569</name>
</gene>
<name>A0A645FUM5_9ZZZZ</name>
<evidence type="ECO:0000256" key="1">
    <source>
        <dbReference type="ARBA" id="ARBA00002634"/>
    </source>
</evidence>
<comment type="subcellular location">
    <subcellularLocation>
        <location evidence="2">Cytoplasm</location>
    </subcellularLocation>
</comment>
<keyword evidence="7" id="KW-0963">Cytoplasm</keyword>
<dbReference type="GO" id="GO:0002939">
    <property type="term" value="P:tRNA N1-guanine methylation"/>
    <property type="evidence" value="ECO:0007669"/>
    <property type="project" value="TreeGrafter"/>
</dbReference>
<evidence type="ECO:0000259" key="15">
    <source>
        <dbReference type="Pfam" id="PF01746"/>
    </source>
</evidence>
<organism evidence="16">
    <name type="scientific">bioreactor metagenome</name>
    <dbReference type="NCBI Taxonomy" id="1076179"/>
    <lineage>
        <taxon>unclassified sequences</taxon>
        <taxon>metagenomes</taxon>
        <taxon>ecological metagenomes</taxon>
    </lineage>
</organism>
<comment type="caution">
    <text evidence="16">The sequence shown here is derived from an EMBL/GenBank/DDBJ whole genome shotgun (WGS) entry which is preliminary data.</text>
</comment>
<evidence type="ECO:0000256" key="7">
    <source>
        <dbReference type="ARBA" id="ARBA00022490"/>
    </source>
</evidence>
<evidence type="ECO:0000256" key="2">
    <source>
        <dbReference type="ARBA" id="ARBA00004496"/>
    </source>
</evidence>
<dbReference type="SUPFAM" id="SSF75217">
    <property type="entry name" value="alpha/beta knot"/>
    <property type="match status" value="1"/>
</dbReference>
<dbReference type="PANTHER" id="PTHR46417:SF1">
    <property type="entry name" value="TRNA (GUANINE-N(1)-)-METHYLTRANSFERASE"/>
    <property type="match status" value="1"/>
</dbReference>
<evidence type="ECO:0000256" key="6">
    <source>
        <dbReference type="ARBA" id="ARBA00014679"/>
    </source>
</evidence>
<dbReference type="PANTHER" id="PTHR46417">
    <property type="entry name" value="TRNA (GUANINE-N(1)-)-METHYLTRANSFERASE"/>
    <property type="match status" value="1"/>
</dbReference>
<protein>
    <recommendedName>
        <fullName evidence="6">tRNA (guanine-N(1)-)-methyltransferase</fullName>
        <ecNumber evidence="5">2.1.1.228</ecNumber>
    </recommendedName>
    <alternativeName>
        <fullName evidence="12">M1G-methyltransferase</fullName>
    </alternativeName>
    <alternativeName>
        <fullName evidence="13">tRNA [GM37] methyltransferase</fullName>
    </alternativeName>
</protein>
<dbReference type="EMBL" id="VSSQ01064294">
    <property type="protein sequence ID" value="MPN17219.1"/>
    <property type="molecule type" value="Genomic_DNA"/>
</dbReference>